<evidence type="ECO:0000256" key="5">
    <source>
        <dbReference type="ARBA" id="ARBA00023136"/>
    </source>
</evidence>
<keyword evidence="8" id="KW-1185">Reference proteome</keyword>
<evidence type="ECO:0000313" key="7">
    <source>
        <dbReference type="EMBL" id="GEM53433.1"/>
    </source>
</evidence>
<evidence type="ECO:0000256" key="4">
    <source>
        <dbReference type="ARBA" id="ARBA00022989"/>
    </source>
</evidence>
<dbReference type="STRING" id="1218108.GCA_000382425_02028"/>
<comment type="caution">
    <text evidence="7">The sequence shown here is derived from an EMBL/GenBank/DDBJ whole genome shotgun (WGS) entry which is preliminary data.</text>
</comment>
<dbReference type="PANTHER" id="PTHR30250">
    <property type="entry name" value="PST FAMILY PREDICTED COLANIC ACID TRANSPORTER"/>
    <property type="match status" value="1"/>
</dbReference>
<keyword evidence="4 6" id="KW-1133">Transmembrane helix</keyword>
<dbReference type="Pfam" id="PF01943">
    <property type="entry name" value="Polysacc_synt"/>
    <property type="match status" value="1"/>
</dbReference>
<evidence type="ECO:0000313" key="8">
    <source>
        <dbReference type="Proteomes" id="UP000321245"/>
    </source>
</evidence>
<feature type="transmembrane region" description="Helical" evidence="6">
    <location>
        <begin position="265"/>
        <end position="283"/>
    </location>
</feature>
<keyword evidence="3 6" id="KW-0812">Transmembrane</keyword>
<comment type="subcellular location">
    <subcellularLocation>
        <location evidence="1">Cell membrane</location>
        <topology evidence="1">Multi-pass membrane protein</topology>
    </subcellularLocation>
</comment>
<evidence type="ECO:0000256" key="6">
    <source>
        <dbReference type="SAM" id="Phobius"/>
    </source>
</evidence>
<evidence type="ECO:0000256" key="2">
    <source>
        <dbReference type="ARBA" id="ARBA00022475"/>
    </source>
</evidence>
<feature type="transmembrane region" description="Helical" evidence="6">
    <location>
        <begin position="101"/>
        <end position="121"/>
    </location>
</feature>
<feature type="transmembrane region" description="Helical" evidence="6">
    <location>
        <begin position="127"/>
        <end position="147"/>
    </location>
</feature>
<evidence type="ECO:0000256" key="1">
    <source>
        <dbReference type="ARBA" id="ARBA00004651"/>
    </source>
</evidence>
<feature type="transmembrane region" description="Helical" evidence="6">
    <location>
        <begin position="180"/>
        <end position="203"/>
    </location>
</feature>
<dbReference type="AlphaFoldDB" id="A0A511NKW6"/>
<feature type="transmembrane region" description="Helical" evidence="6">
    <location>
        <begin position="304"/>
        <end position="328"/>
    </location>
</feature>
<sequence length="427" mass="48772">MYKIIELITKKDYKVLISNLVSLSILQGLNIILPFLTFPFIIKKAGIDGFGTITYASTIVIFFIMLIEFGFNTIATREISVNIHNSTKIQKIFNDVISTKLMIFGACSIIFFLLLILIPKFRENSLIYFYSYLSTIGYVIFPLWLFHGTQKMKFVTYINVFYKTIFTICIFIFLKSKDTLWVVPLFNSLGLIASGITSIILAYKIFDLRFTFSPFNNIKEQLKSAFPLFSSELYVTLTAYTNILILGTLSGDYAVGIYSAAEKLIRAIGGLVLPIINTLFPYISNLFKVNYNKAKNELVKIVKYGSLVLIISIIILFYSSELIFDIVYKNSNKLNIEKSILVFKIMITFPLFSFIDLVFGRLVLLTNRREKDFFKVFSLSFIIGLATSLLLIYKFNYIGAAIANSFIQVFIAIGMLYYALPILKKNN</sequence>
<reference evidence="7 8" key="1">
    <citation type="submission" date="2019-07" db="EMBL/GenBank/DDBJ databases">
        <title>Whole genome shotgun sequence of Empedobacter brevis NBRC 14943.</title>
        <authorList>
            <person name="Hosoyama A."/>
            <person name="Uohara A."/>
            <person name="Ohji S."/>
            <person name="Ichikawa N."/>
        </authorList>
    </citation>
    <scope>NUCLEOTIDE SEQUENCE [LARGE SCALE GENOMIC DNA]</scope>
    <source>
        <strain evidence="7 8">NBRC 14943</strain>
    </source>
</reference>
<dbReference type="PANTHER" id="PTHR30250:SF11">
    <property type="entry name" value="O-ANTIGEN TRANSPORTER-RELATED"/>
    <property type="match status" value="1"/>
</dbReference>
<feature type="transmembrane region" description="Helical" evidence="6">
    <location>
        <begin position="224"/>
        <end position="245"/>
    </location>
</feature>
<feature type="transmembrane region" description="Helical" evidence="6">
    <location>
        <begin position="340"/>
        <end position="364"/>
    </location>
</feature>
<feature type="transmembrane region" description="Helical" evidence="6">
    <location>
        <begin position="154"/>
        <end position="174"/>
    </location>
</feature>
<dbReference type="GO" id="GO:0005886">
    <property type="term" value="C:plasma membrane"/>
    <property type="evidence" value="ECO:0007669"/>
    <property type="project" value="UniProtKB-SubCell"/>
</dbReference>
<dbReference type="Proteomes" id="UP000321245">
    <property type="component" value="Unassembled WGS sequence"/>
</dbReference>
<dbReference type="OrthoDB" id="9815702at2"/>
<proteinExistence type="predicted"/>
<keyword evidence="2" id="KW-1003">Cell membrane</keyword>
<feature type="transmembrane region" description="Helical" evidence="6">
    <location>
        <begin position="53"/>
        <end position="71"/>
    </location>
</feature>
<protein>
    <submittedName>
        <fullName evidence="7">Polisoprenol-linked O-antigen transporter</fullName>
    </submittedName>
</protein>
<dbReference type="EMBL" id="BJXC01000030">
    <property type="protein sequence ID" value="GEM53433.1"/>
    <property type="molecule type" value="Genomic_DNA"/>
</dbReference>
<name>A0A511NKW6_9FLAO</name>
<organism evidence="7 8">
    <name type="scientific">Empedobacter brevis NBRC 14943 = ATCC 43319</name>
    <dbReference type="NCBI Taxonomy" id="1218108"/>
    <lineage>
        <taxon>Bacteria</taxon>
        <taxon>Pseudomonadati</taxon>
        <taxon>Bacteroidota</taxon>
        <taxon>Flavobacteriia</taxon>
        <taxon>Flavobacteriales</taxon>
        <taxon>Weeksellaceae</taxon>
        <taxon>Empedobacter</taxon>
    </lineage>
</organism>
<feature type="transmembrane region" description="Helical" evidence="6">
    <location>
        <begin position="376"/>
        <end position="395"/>
    </location>
</feature>
<feature type="transmembrane region" description="Helical" evidence="6">
    <location>
        <begin position="401"/>
        <end position="420"/>
    </location>
</feature>
<keyword evidence="5 6" id="KW-0472">Membrane</keyword>
<gene>
    <name evidence="7" type="primary">rfbX</name>
    <name evidence="7" type="ORF">EB1_32230</name>
</gene>
<dbReference type="InterPro" id="IPR050833">
    <property type="entry name" value="Poly_Biosynth_Transport"/>
</dbReference>
<accession>A0A511NKW6</accession>
<feature type="transmembrane region" description="Helical" evidence="6">
    <location>
        <begin position="20"/>
        <end position="41"/>
    </location>
</feature>
<evidence type="ECO:0000256" key="3">
    <source>
        <dbReference type="ARBA" id="ARBA00022692"/>
    </source>
</evidence>
<dbReference type="InterPro" id="IPR002797">
    <property type="entry name" value="Polysacc_synth"/>
</dbReference>